<dbReference type="Proteomes" id="UP000479710">
    <property type="component" value="Unassembled WGS sequence"/>
</dbReference>
<sequence>MATSAARRYRRRRHGGVDGRPETASKRQEPEERRGEAGLRFEVDGGRSGAHRRWGSKATTAATSSKRRGEEVVLHDGSQRWWRRDFSCCARQARVGKMGLDGERDVGWRGKRWGWVRER</sequence>
<dbReference type="AlphaFoldDB" id="A0A6G1EHK2"/>
<keyword evidence="3" id="KW-1185">Reference proteome</keyword>
<feature type="compositionally biased region" description="Basic and acidic residues" evidence="1">
    <location>
        <begin position="15"/>
        <end position="45"/>
    </location>
</feature>
<feature type="region of interest" description="Disordered" evidence="1">
    <location>
        <begin position="1"/>
        <end position="70"/>
    </location>
</feature>
<evidence type="ECO:0000313" key="2">
    <source>
        <dbReference type="EMBL" id="KAF0924555.1"/>
    </source>
</evidence>
<comment type="caution">
    <text evidence="2">The sequence shown here is derived from an EMBL/GenBank/DDBJ whole genome shotgun (WGS) entry which is preliminary data.</text>
</comment>
<protein>
    <recommendedName>
        <fullName evidence="4">DUF834 domain-containing protein</fullName>
    </recommendedName>
</protein>
<dbReference type="EMBL" id="SPHZ02000003">
    <property type="protein sequence ID" value="KAF0924555.1"/>
    <property type="molecule type" value="Genomic_DNA"/>
</dbReference>
<organism evidence="2 3">
    <name type="scientific">Oryza meyeriana var. granulata</name>
    <dbReference type="NCBI Taxonomy" id="110450"/>
    <lineage>
        <taxon>Eukaryota</taxon>
        <taxon>Viridiplantae</taxon>
        <taxon>Streptophyta</taxon>
        <taxon>Embryophyta</taxon>
        <taxon>Tracheophyta</taxon>
        <taxon>Spermatophyta</taxon>
        <taxon>Magnoliopsida</taxon>
        <taxon>Liliopsida</taxon>
        <taxon>Poales</taxon>
        <taxon>Poaceae</taxon>
        <taxon>BOP clade</taxon>
        <taxon>Oryzoideae</taxon>
        <taxon>Oryzeae</taxon>
        <taxon>Oryzinae</taxon>
        <taxon>Oryza</taxon>
        <taxon>Oryza meyeriana</taxon>
    </lineage>
</organism>
<evidence type="ECO:0000256" key="1">
    <source>
        <dbReference type="SAM" id="MobiDB-lite"/>
    </source>
</evidence>
<reference evidence="2 3" key="1">
    <citation type="submission" date="2019-11" db="EMBL/GenBank/DDBJ databases">
        <title>Whole genome sequence of Oryza granulata.</title>
        <authorList>
            <person name="Li W."/>
        </authorList>
    </citation>
    <scope>NUCLEOTIDE SEQUENCE [LARGE SCALE GENOMIC DNA]</scope>
    <source>
        <strain evidence="3">cv. Menghai</strain>
        <tissue evidence="2">Leaf</tissue>
    </source>
</reference>
<accession>A0A6G1EHK2</accession>
<evidence type="ECO:0000313" key="3">
    <source>
        <dbReference type="Proteomes" id="UP000479710"/>
    </source>
</evidence>
<proteinExistence type="predicted"/>
<evidence type="ECO:0008006" key="4">
    <source>
        <dbReference type="Google" id="ProtNLM"/>
    </source>
</evidence>
<name>A0A6G1EHK2_9ORYZ</name>
<gene>
    <name evidence="2" type="ORF">E2562_010194</name>
</gene>